<dbReference type="PANTHER" id="PTHR30441">
    <property type="entry name" value="DUF748 DOMAIN-CONTAINING PROTEIN"/>
    <property type="match status" value="1"/>
</dbReference>
<dbReference type="RefSeq" id="WP_107560992.1">
    <property type="nucleotide sequence ID" value="NZ_NVQC01000008.1"/>
</dbReference>
<keyword evidence="4" id="KW-1185">Reference proteome</keyword>
<feature type="compositionally biased region" description="Low complexity" evidence="1">
    <location>
        <begin position="383"/>
        <end position="392"/>
    </location>
</feature>
<evidence type="ECO:0000256" key="1">
    <source>
        <dbReference type="SAM" id="MobiDB-lite"/>
    </source>
</evidence>
<dbReference type="EMBL" id="NVQC01000008">
    <property type="protein sequence ID" value="PTL37086.1"/>
    <property type="molecule type" value="Genomic_DNA"/>
</dbReference>
<dbReference type="InterPro" id="IPR052894">
    <property type="entry name" value="AsmA-related"/>
</dbReference>
<dbReference type="Pfam" id="PF05170">
    <property type="entry name" value="AsmA"/>
    <property type="match status" value="2"/>
</dbReference>
<gene>
    <name evidence="3" type="ORF">CLG94_00715</name>
</gene>
<dbReference type="PANTHER" id="PTHR30441:SF4">
    <property type="entry name" value="PROTEIN ASMA"/>
    <property type="match status" value="1"/>
</dbReference>
<reference evidence="4" key="2">
    <citation type="journal article" date="2018" name="Environ. Microbiol.">
        <title>Bloom of a denitrifying methanotroph, 'Candidatus Methylomirabilis limnetica', in a deep stratified lake.</title>
        <authorList>
            <person name="Graf J.S."/>
            <person name="Mayr M.J."/>
            <person name="Marchant H.K."/>
            <person name="Tienken D."/>
            <person name="Hach P.F."/>
            <person name="Brand A."/>
            <person name="Schubert C.J."/>
            <person name="Kuypers M.M."/>
            <person name="Milucka J."/>
        </authorList>
    </citation>
    <scope>NUCLEOTIDE SEQUENCE [LARGE SCALE GENOMIC DNA]</scope>
    <source>
        <strain evidence="4">Zug</strain>
    </source>
</reference>
<sequence length="683" mass="73047">MTRRGRRWLLGLLLVFGGLVVAVLTGPLLLDQERYRAILTSRASQLLNRTVTAGSLRVHLLPSPGVTIRDLIIGDRAPRSEPFLDAEQLHVALKLLPLLKGEIQIRSIRLDRPRIRLARGPEGWNLDDLIRPTARGVAAEPRRTEGARVGRGQPALPILVAGALAVRHGALVLESPLYPHGPARLELKDVNLDISAPAPRSPIRIHASGPLPGNVSGSFDLTGSLQPFEGDRHPIEVEFHARGIEAAQLASSLGLPRSSPSVAALSGTFDLEGKAVGEWPVLDLQAEANLQRIGVALPLLKHAGTGGEENGKAPGDKAWLRVKGRWGVDGLDLPQVNLLWKGQVTTGRLHLAIQKSPRLQFWLDTPNLSIEPIVAIVTAAGAGTDSSSSADTPRPASRASNPSVPPFDKGGVGGFRTQYSPEVAGLQVEGHLRSGILRWGKLVMTTAEGDLRYCCGLLTIGRLQGGFYGGTLSGDAALSFSGRAPHTRVTTHLEGVQIEPLLDAIQKPQWTLRGRMTLNSKIELSGQLGPGALARASGQTDITLANGRVIGYAPLERLSKTVDPFLKGTGISSSALSEFDLLSAHWTLDGGTLRTRDLTLLRDGAKFFAVGSVNLLTQALDFDVTAKVAKTTIEAKVQGTSPDLVVTPQMGRIEGRIRTDVGKLLGDARNKDLGKVLQQLFSR</sequence>
<accession>A0A2T4U149</accession>
<organism evidence="3 4">
    <name type="scientific">Candidatus Methylomirabilis limnetica</name>
    <dbReference type="NCBI Taxonomy" id="2033718"/>
    <lineage>
        <taxon>Bacteria</taxon>
        <taxon>Candidatus Methylomirabilota</taxon>
        <taxon>Candidatus Methylomirabilia</taxon>
        <taxon>Candidatus Methylomirabilales</taxon>
        <taxon>Candidatus Methylomirabilaceae</taxon>
        <taxon>Candidatus Methylomirabilis</taxon>
    </lineage>
</organism>
<feature type="region of interest" description="Disordered" evidence="1">
    <location>
        <begin position="383"/>
        <end position="412"/>
    </location>
</feature>
<comment type="caution">
    <text evidence="3">The sequence shown here is derived from an EMBL/GenBank/DDBJ whole genome shotgun (WGS) entry which is preliminary data.</text>
</comment>
<dbReference type="OrthoDB" id="9766390at2"/>
<feature type="domain" description="AsmA" evidence="2">
    <location>
        <begin position="352"/>
        <end position="597"/>
    </location>
</feature>
<protein>
    <recommendedName>
        <fullName evidence="2">AsmA domain-containing protein</fullName>
    </recommendedName>
</protein>
<proteinExistence type="predicted"/>
<evidence type="ECO:0000259" key="2">
    <source>
        <dbReference type="Pfam" id="PF05170"/>
    </source>
</evidence>
<dbReference type="AlphaFoldDB" id="A0A2T4U149"/>
<feature type="domain" description="AsmA" evidence="2">
    <location>
        <begin position="12"/>
        <end position="139"/>
    </location>
</feature>
<evidence type="ECO:0000313" key="3">
    <source>
        <dbReference type="EMBL" id="PTL37086.1"/>
    </source>
</evidence>
<dbReference type="InterPro" id="IPR007844">
    <property type="entry name" value="AsmA"/>
</dbReference>
<dbReference type="GO" id="GO:0090313">
    <property type="term" value="P:regulation of protein targeting to membrane"/>
    <property type="evidence" value="ECO:0007669"/>
    <property type="project" value="TreeGrafter"/>
</dbReference>
<evidence type="ECO:0000313" key="4">
    <source>
        <dbReference type="Proteomes" id="UP000241436"/>
    </source>
</evidence>
<dbReference type="Proteomes" id="UP000241436">
    <property type="component" value="Unassembled WGS sequence"/>
</dbReference>
<name>A0A2T4U149_9BACT</name>
<dbReference type="GO" id="GO:0005886">
    <property type="term" value="C:plasma membrane"/>
    <property type="evidence" value="ECO:0007669"/>
    <property type="project" value="TreeGrafter"/>
</dbReference>
<reference evidence="3 4" key="1">
    <citation type="submission" date="2017-09" db="EMBL/GenBank/DDBJ databases">
        <title>Bloom of a denitrifying methanotroph, Candidatus Methylomirabilis limnetica, in a deep stratified lake.</title>
        <authorList>
            <person name="Graf J.S."/>
            <person name="Marchant H.K."/>
            <person name="Tienken D."/>
            <person name="Hach P.F."/>
            <person name="Brand A."/>
            <person name="Schubert C.J."/>
            <person name="Kuypers M.M."/>
            <person name="Milucka J."/>
        </authorList>
    </citation>
    <scope>NUCLEOTIDE SEQUENCE [LARGE SCALE GENOMIC DNA]</scope>
    <source>
        <strain evidence="3 4">Zug</strain>
    </source>
</reference>